<evidence type="ECO:0000259" key="2">
    <source>
        <dbReference type="Pfam" id="PF12802"/>
    </source>
</evidence>
<dbReference type="InterPro" id="IPR036388">
    <property type="entry name" value="WH-like_DNA-bd_sf"/>
</dbReference>
<comment type="caution">
    <text evidence="3">The sequence shown here is derived from an EMBL/GenBank/DDBJ whole genome shotgun (WGS) entry which is preliminary data.</text>
</comment>
<comment type="similarity">
    <text evidence="1">Belongs to the ROK (NagC/XylR) family.</text>
</comment>
<protein>
    <recommendedName>
        <fullName evidence="2">HTH marR-type domain-containing protein</fullName>
    </recommendedName>
</protein>
<organism evidence="3 4">
    <name type="scientific">Streptomyces hydrogenans</name>
    <dbReference type="NCBI Taxonomy" id="1873719"/>
    <lineage>
        <taxon>Bacteria</taxon>
        <taxon>Bacillati</taxon>
        <taxon>Actinomycetota</taxon>
        <taxon>Actinomycetes</taxon>
        <taxon>Kitasatosporales</taxon>
        <taxon>Streptomycetaceae</taxon>
        <taxon>Streptomyces</taxon>
    </lineage>
</organism>
<dbReference type="EMBL" id="BNDW01000102">
    <property type="protein sequence ID" value="GHI25969.1"/>
    <property type="molecule type" value="Genomic_DNA"/>
</dbReference>
<dbReference type="PANTHER" id="PTHR18964">
    <property type="entry name" value="ROK (REPRESSOR, ORF, KINASE) FAMILY"/>
    <property type="match status" value="1"/>
</dbReference>
<dbReference type="InterPro" id="IPR000835">
    <property type="entry name" value="HTH_MarR-typ"/>
</dbReference>
<evidence type="ECO:0000256" key="1">
    <source>
        <dbReference type="ARBA" id="ARBA00006479"/>
    </source>
</evidence>
<evidence type="ECO:0000313" key="4">
    <source>
        <dbReference type="Proteomes" id="UP001052739"/>
    </source>
</evidence>
<dbReference type="Pfam" id="PF12802">
    <property type="entry name" value="MarR_2"/>
    <property type="match status" value="1"/>
</dbReference>
<dbReference type="InterPro" id="IPR011991">
    <property type="entry name" value="ArsR-like_HTH"/>
</dbReference>
<dbReference type="SUPFAM" id="SSF53067">
    <property type="entry name" value="Actin-like ATPase domain"/>
    <property type="match status" value="1"/>
</dbReference>
<dbReference type="InterPro" id="IPR036390">
    <property type="entry name" value="WH_DNA-bd_sf"/>
</dbReference>
<dbReference type="Pfam" id="PF00480">
    <property type="entry name" value="ROK"/>
    <property type="match status" value="1"/>
</dbReference>
<reference evidence="3" key="1">
    <citation type="submission" date="2024-05" db="EMBL/GenBank/DDBJ databases">
        <title>Whole genome shotgun sequence of Streptomyces hydrogenans NBRC 13475.</title>
        <authorList>
            <person name="Komaki H."/>
            <person name="Tamura T."/>
        </authorList>
    </citation>
    <scope>NUCLEOTIDE SEQUENCE</scope>
    <source>
        <strain evidence="3">NBRC 13475</strain>
    </source>
</reference>
<dbReference type="InterPro" id="IPR043129">
    <property type="entry name" value="ATPase_NBD"/>
</dbReference>
<accession>A0ABQ3PLT7</accession>
<dbReference type="RefSeq" id="WP_226652661.1">
    <property type="nucleotide sequence ID" value="NZ_BNDW01000102.1"/>
</dbReference>
<dbReference type="PANTHER" id="PTHR18964:SF149">
    <property type="entry name" value="BIFUNCTIONAL UDP-N-ACETYLGLUCOSAMINE 2-EPIMERASE_N-ACETYLMANNOSAMINE KINASE"/>
    <property type="match status" value="1"/>
</dbReference>
<keyword evidence="4" id="KW-1185">Reference proteome</keyword>
<dbReference type="CDD" id="cd00090">
    <property type="entry name" value="HTH_ARSR"/>
    <property type="match status" value="1"/>
</dbReference>
<dbReference type="Proteomes" id="UP001052739">
    <property type="component" value="Unassembled WGS sequence"/>
</dbReference>
<name>A0ABQ3PLT7_9ACTN</name>
<gene>
    <name evidence="3" type="ORF">Shyd_73400</name>
</gene>
<dbReference type="Gene3D" id="1.10.10.10">
    <property type="entry name" value="Winged helix-like DNA-binding domain superfamily/Winged helix DNA-binding domain"/>
    <property type="match status" value="1"/>
</dbReference>
<dbReference type="InterPro" id="IPR000600">
    <property type="entry name" value="ROK"/>
</dbReference>
<evidence type="ECO:0000313" key="3">
    <source>
        <dbReference type="EMBL" id="GHI25969.1"/>
    </source>
</evidence>
<feature type="domain" description="HTH marR-type" evidence="2">
    <location>
        <begin position="20"/>
        <end position="60"/>
    </location>
</feature>
<dbReference type="Gene3D" id="3.30.420.40">
    <property type="match status" value="2"/>
</dbReference>
<sequence>MTELVRGTPGLVRAVNDRAALHLLLRQGPLTRPEISRLTGLSKPTASQVLARLEGAGLVVGNGLRTGLPGRVPETYRVNAAAAYATAVDVTPDRIAVRTADLAGAVLGEAEAPVPAGPGREALVEALRAALALAPAPRPPRRVVVGVQGAVDPTTGRLAYASEEDMAAWLFPDVERTLAEALGLPVRIENDVNLAAVAERAHAAADCPDFVLLWADEGLGAALVIGGRLHRGHFGGAGEVGYLPLPGAPTAREAGHPYGRHGYQELAGGEAIRDLLHAHGVPGADFTETVTEAVRRAGAGPGTGAEAGTGAGAEDGAGAGGMAGVGAAAVAGAGSGAPESVEAARAGLAAVAGRLASGLASIVTVVDPGLVVLAGRLCAAGGEPLRALVERELHALAHSRARIRLSAVTGNPVLAGALDLALTAVRDEVFGGPPPVTPCP</sequence>
<dbReference type="SUPFAM" id="SSF46785">
    <property type="entry name" value="Winged helix' DNA-binding domain"/>
    <property type="match status" value="1"/>
</dbReference>
<proteinExistence type="inferred from homology"/>